<dbReference type="SMART" id="SM00347">
    <property type="entry name" value="HTH_MARR"/>
    <property type="match status" value="1"/>
</dbReference>
<dbReference type="PRINTS" id="PR00598">
    <property type="entry name" value="HTHMARR"/>
</dbReference>
<protein>
    <submittedName>
        <fullName evidence="5">MarR family transcriptional regulator</fullName>
    </submittedName>
</protein>
<feature type="domain" description="HTH marR-type" evidence="4">
    <location>
        <begin position="1"/>
        <end position="137"/>
    </location>
</feature>
<reference evidence="5" key="1">
    <citation type="submission" date="2022-10" db="EMBL/GenBank/DDBJ databases">
        <title>Hoeflea sp. G2-23, isolated from marine algae.</title>
        <authorList>
            <person name="Kristyanto S."/>
            <person name="Kim J.M."/>
            <person name="Jeon C.O."/>
        </authorList>
    </citation>
    <scope>NUCLEOTIDE SEQUENCE</scope>
    <source>
        <strain evidence="5">G2-23</strain>
    </source>
</reference>
<evidence type="ECO:0000256" key="1">
    <source>
        <dbReference type="ARBA" id="ARBA00023015"/>
    </source>
</evidence>
<name>A0ABT3Z5Z7_9HYPH</name>
<dbReference type="InterPro" id="IPR023187">
    <property type="entry name" value="Tscrpt_reg_MarR-type_CS"/>
</dbReference>
<sequence length="148" mass="15923">MVDAGESVGQMAAHLARIHNACLKTRLQPLGLSPAQFQALAALDLHGEQTQRALAGVLAVEQATMANTLSRMERDGLIERKPHPDDGRAQLIRLTERARERIEPARQAARAADQVLLDGLPMAEQALFVSMLGRVNGAMEKAALDSPG</sequence>
<dbReference type="SUPFAM" id="SSF46785">
    <property type="entry name" value="Winged helix' DNA-binding domain"/>
    <property type="match status" value="1"/>
</dbReference>
<dbReference type="Proteomes" id="UP001073227">
    <property type="component" value="Unassembled WGS sequence"/>
</dbReference>
<dbReference type="InterPro" id="IPR036388">
    <property type="entry name" value="WH-like_DNA-bd_sf"/>
</dbReference>
<evidence type="ECO:0000313" key="6">
    <source>
        <dbReference type="Proteomes" id="UP001073227"/>
    </source>
</evidence>
<keyword evidence="6" id="KW-1185">Reference proteome</keyword>
<dbReference type="EMBL" id="JAOVZR010000001">
    <property type="protein sequence ID" value="MCY0146794.1"/>
    <property type="molecule type" value="Genomic_DNA"/>
</dbReference>
<dbReference type="InterPro" id="IPR036390">
    <property type="entry name" value="WH_DNA-bd_sf"/>
</dbReference>
<dbReference type="PROSITE" id="PS01117">
    <property type="entry name" value="HTH_MARR_1"/>
    <property type="match status" value="1"/>
</dbReference>
<keyword evidence="2" id="KW-0238">DNA-binding</keyword>
<dbReference type="Gene3D" id="1.10.10.10">
    <property type="entry name" value="Winged helix-like DNA-binding domain superfamily/Winged helix DNA-binding domain"/>
    <property type="match status" value="1"/>
</dbReference>
<proteinExistence type="predicted"/>
<keyword evidence="1" id="KW-0805">Transcription regulation</keyword>
<dbReference type="PROSITE" id="PS50995">
    <property type="entry name" value="HTH_MARR_2"/>
    <property type="match status" value="1"/>
</dbReference>
<gene>
    <name evidence="5" type="ORF">OEG84_03430</name>
</gene>
<organism evidence="5 6">
    <name type="scientific">Hoeflea algicola</name>
    <dbReference type="NCBI Taxonomy" id="2983763"/>
    <lineage>
        <taxon>Bacteria</taxon>
        <taxon>Pseudomonadati</taxon>
        <taxon>Pseudomonadota</taxon>
        <taxon>Alphaproteobacteria</taxon>
        <taxon>Hyphomicrobiales</taxon>
        <taxon>Rhizobiaceae</taxon>
        <taxon>Hoeflea</taxon>
    </lineage>
</organism>
<dbReference type="InterPro" id="IPR039422">
    <property type="entry name" value="MarR/SlyA-like"/>
</dbReference>
<dbReference type="Pfam" id="PF12802">
    <property type="entry name" value="MarR_2"/>
    <property type="match status" value="1"/>
</dbReference>
<dbReference type="PANTHER" id="PTHR33164">
    <property type="entry name" value="TRANSCRIPTIONAL REGULATOR, MARR FAMILY"/>
    <property type="match status" value="1"/>
</dbReference>
<dbReference type="RefSeq" id="WP_267652439.1">
    <property type="nucleotide sequence ID" value="NZ_JAOVZR010000001.1"/>
</dbReference>
<comment type="caution">
    <text evidence="5">The sequence shown here is derived from an EMBL/GenBank/DDBJ whole genome shotgun (WGS) entry which is preliminary data.</text>
</comment>
<dbReference type="InterPro" id="IPR000835">
    <property type="entry name" value="HTH_MarR-typ"/>
</dbReference>
<dbReference type="PANTHER" id="PTHR33164:SF43">
    <property type="entry name" value="HTH-TYPE TRANSCRIPTIONAL REPRESSOR YETL"/>
    <property type="match status" value="1"/>
</dbReference>
<evidence type="ECO:0000256" key="2">
    <source>
        <dbReference type="ARBA" id="ARBA00023125"/>
    </source>
</evidence>
<accession>A0ABT3Z5Z7</accession>
<evidence type="ECO:0000256" key="3">
    <source>
        <dbReference type="ARBA" id="ARBA00023163"/>
    </source>
</evidence>
<keyword evidence="3" id="KW-0804">Transcription</keyword>
<evidence type="ECO:0000259" key="4">
    <source>
        <dbReference type="PROSITE" id="PS50995"/>
    </source>
</evidence>
<evidence type="ECO:0000313" key="5">
    <source>
        <dbReference type="EMBL" id="MCY0146794.1"/>
    </source>
</evidence>